<evidence type="ECO:0000256" key="1">
    <source>
        <dbReference type="SAM" id="Phobius"/>
    </source>
</evidence>
<evidence type="ECO:0000313" key="3">
    <source>
        <dbReference type="EMBL" id="OBQ46342.1"/>
    </source>
</evidence>
<dbReference type="FunFam" id="2.70.70.10:FF:000006">
    <property type="entry name" value="M23 family peptidase"/>
    <property type="match status" value="1"/>
</dbReference>
<sequence length="301" mass="34096">MLLNRYHVVVFKDNQGHCKKVSLRGWFFACILVLILALSAGNIYLWKYYHQSQTLAQNLADSEKTIFEQNSQILSMVDKLRIVQKDLQRVQQFDTKLRIMINLDKDQGDTASAVGGAKTKDFTDNYLPIHRQELLARKIHSFIKDLNTEVRLEEVNQQELIQTFRKNQRLLAATPSIWPTEGWVASPFGPRRSPFTGRKDFHKGIDIANRIGTPVYATANGRVSFTGTGGGYGVNLMINHGAGVITRYAHLNRYVVKKGQKVKRGELIAYMGNTGRSTGPHLHYEVKLNGVALNPKKFILN</sequence>
<keyword evidence="1" id="KW-0812">Transmembrane</keyword>
<organism evidence="3 4">
    <name type="scientific">Halodesulfovibrio spirochaetisodalis</name>
    <dbReference type="NCBI Taxonomy" id="1560234"/>
    <lineage>
        <taxon>Bacteria</taxon>
        <taxon>Pseudomonadati</taxon>
        <taxon>Thermodesulfobacteriota</taxon>
        <taxon>Desulfovibrionia</taxon>
        <taxon>Desulfovibrionales</taxon>
        <taxon>Desulfovibrionaceae</taxon>
        <taxon>Halodesulfovibrio</taxon>
    </lineage>
</organism>
<dbReference type="InterPro" id="IPR011055">
    <property type="entry name" value="Dup_hybrid_motif"/>
</dbReference>
<keyword evidence="4" id="KW-1185">Reference proteome</keyword>
<dbReference type="AlphaFoldDB" id="A0A1B7XAH7"/>
<dbReference type="Pfam" id="PF01551">
    <property type="entry name" value="Peptidase_M23"/>
    <property type="match status" value="1"/>
</dbReference>
<dbReference type="STRING" id="1560234.SP90_13095"/>
<name>A0A1B7XAH7_9BACT</name>
<protein>
    <submittedName>
        <fullName evidence="3">Peptidase M24</fullName>
    </submittedName>
</protein>
<dbReference type="Proteomes" id="UP000091979">
    <property type="component" value="Unassembled WGS sequence"/>
</dbReference>
<dbReference type="OrthoDB" id="9815245at2"/>
<feature type="transmembrane region" description="Helical" evidence="1">
    <location>
        <begin position="21"/>
        <end position="46"/>
    </location>
</feature>
<dbReference type="Gene3D" id="2.70.70.10">
    <property type="entry name" value="Glucose Permease (Domain IIA)"/>
    <property type="match status" value="1"/>
</dbReference>
<dbReference type="RefSeq" id="WP_066857069.1">
    <property type="nucleotide sequence ID" value="NZ_JXMS01000026.1"/>
</dbReference>
<evidence type="ECO:0000313" key="4">
    <source>
        <dbReference type="Proteomes" id="UP000091979"/>
    </source>
</evidence>
<dbReference type="PANTHER" id="PTHR21666">
    <property type="entry name" value="PEPTIDASE-RELATED"/>
    <property type="match status" value="1"/>
</dbReference>
<keyword evidence="1" id="KW-1133">Transmembrane helix</keyword>
<gene>
    <name evidence="3" type="ORF">SP90_13095</name>
</gene>
<dbReference type="SUPFAM" id="SSF51261">
    <property type="entry name" value="Duplicated hybrid motif"/>
    <property type="match status" value="1"/>
</dbReference>
<dbReference type="CDD" id="cd12797">
    <property type="entry name" value="M23_peptidase"/>
    <property type="match status" value="1"/>
</dbReference>
<dbReference type="EMBL" id="JXMS01000026">
    <property type="protein sequence ID" value="OBQ46342.1"/>
    <property type="molecule type" value="Genomic_DNA"/>
</dbReference>
<dbReference type="GO" id="GO:0004222">
    <property type="term" value="F:metalloendopeptidase activity"/>
    <property type="evidence" value="ECO:0007669"/>
    <property type="project" value="TreeGrafter"/>
</dbReference>
<proteinExistence type="predicted"/>
<dbReference type="InterPro" id="IPR050570">
    <property type="entry name" value="Cell_wall_metabolism_enzyme"/>
</dbReference>
<dbReference type="PATRIC" id="fig|1560234.3.peg.1731"/>
<reference evidence="3 4" key="1">
    <citation type="submission" date="2015-01" db="EMBL/GenBank/DDBJ databases">
        <title>Desulfovibrio sp. JC271 draft genome sequence.</title>
        <authorList>
            <person name="Shivani Y."/>
            <person name="Subhash Y."/>
            <person name="Sasikala C."/>
            <person name="Ramana C.V."/>
        </authorList>
    </citation>
    <scope>NUCLEOTIDE SEQUENCE [LARGE SCALE GENOMIC DNA]</scope>
    <source>
        <strain evidence="3 4">JC271</strain>
    </source>
</reference>
<feature type="domain" description="M23ase beta-sheet core" evidence="2">
    <location>
        <begin position="201"/>
        <end position="295"/>
    </location>
</feature>
<accession>A0A1B7XAH7</accession>
<dbReference type="InterPro" id="IPR016047">
    <property type="entry name" value="M23ase_b-sheet_dom"/>
</dbReference>
<comment type="caution">
    <text evidence="3">The sequence shown here is derived from an EMBL/GenBank/DDBJ whole genome shotgun (WGS) entry which is preliminary data.</text>
</comment>
<dbReference type="PANTHER" id="PTHR21666:SF270">
    <property type="entry name" value="MUREIN HYDROLASE ACTIVATOR ENVC"/>
    <property type="match status" value="1"/>
</dbReference>
<keyword evidence="1" id="KW-0472">Membrane</keyword>
<evidence type="ECO:0000259" key="2">
    <source>
        <dbReference type="Pfam" id="PF01551"/>
    </source>
</evidence>